<sequence length="343" mass="39744">MNLQPSSQPVTSAPPNTNPTPNLNNEDDEDEETVVSQSLPESGGPTFLARQSLQILLKLLCRKVPLEIALQIIETADIYPCSILASRQKTEMEIFSLDGGKRTYLTAQIPYFDNPRNLRNFKRPARPSSQSDPETPQKRIINKLVFRIRTQRSYQSIAHTTGISFLEVEVWRRKYDGYKQDILLNYEKQLQQIRDQGGNVDDINGNYNVNIRSSEAWNKECHDFYHGYSRGGTKEETKGQKGKFKVGTWFLMRMEYTEAKMREYTVVWNWKHDEPLYIDDEDSDRKIKGRCFKPWFDNCGPIENGAFIRELQEGDELKVVMRSLGGNHRCIVSACEIECWWAL</sequence>
<feature type="compositionally biased region" description="Polar residues" evidence="1">
    <location>
        <begin position="1"/>
        <end position="13"/>
    </location>
</feature>
<evidence type="ECO:0000313" key="2">
    <source>
        <dbReference type="EMBL" id="KAK6345545.1"/>
    </source>
</evidence>
<reference evidence="2 3" key="1">
    <citation type="submission" date="2019-10" db="EMBL/GenBank/DDBJ databases">
        <authorList>
            <person name="Palmer J.M."/>
        </authorList>
    </citation>
    <scope>NUCLEOTIDE SEQUENCE [LARGE SCALE GENOMIC DNA]</scope>
    <source>
        <strain evidence="2 3">TWF718</strain>
    </source>
</reference>
<gene>
    <name evidence="2" type="ORF">TWF718_007457</name>
</gene>
<protein>
    <submittedName>
        <fullName evidence="2">Uncharacterized protein</fullName>
    </submittedName>
</protein>
<name>A0AAN8MRI0_9PEZI</name>
<keyword evidence="3" id="KW-1185">Reference proteome</keyword>
<feature type="region of interest" description="Disordered" evidence="1">
    <location>
        <begin position="1"/>
        <end position="43"/>
    </location>
</feature>
<dbReference type="Proteomes" id="UP001313282">
    <property type="component" value="Unassembled WGS sequence"/>
</dbReference>
<comment type="caution">
    <text evidence="2">The sequence shown here is derived from an EMBL/GenBank/DDBJ whole genome shotgun (WGS) entry which is preliminary data.</text>
</comment>
<evidence type="ECO:0000313" key="3">
    <source>
        <dbReference type="Proteomes" id="UP001313282"/>
    </source>
</evidence>
<feature type="region of interest" description="Disordered" evidence="1">
    <location>
        <begin position="116"/>
        <end position="136"/>
    </location>
</feature>
<organism evidence="2 3">
    <name type="scientific">Orbilia javanica</name>
    <dbReference type="NCBI Taxonomy" id="47235"/>
    <lineage>
        <taxon>Eukaryota</taxon>
        <taxon>Fungi</taxon>
        <taxon>Dikarya</taxon>
        <taxon>Ascomycota</taxon>
        <taxon>Pezizomycotina</taxon>
        <taxon>Orbiliomycetes</taxon>
        <taxon>Orbiliales</taxon>
        <taxon>Orbiliaceae</taxon>
        <taxon>Orbilia</taxon>
    </lineage>
</organism>
<dbReference type="AlphaFoldDB" id="A0AAN8MRI0"/>
<evidence type="ECO:0000256" key="1">
    <source>
        <dbReference type="SAM" id="MobiDB-lite"/>
    </source>
</evidence>
<dbReference type="EMBL" id="JAVHNR010000004">
    <property type="protein sequence ID" value="KAK6345545.1"/>
    <property type="molecule type" value="Genomic_DNA"/>
</dbReference>
<proteinExistence type="predicted"/>
<accession>A0AAN8MRI0</accession>